<dbReference type="EMBL" id="BOMI01000045">
    <property type="protein sequence ID" value="GID73975.1"/>
    <property type="molecule type" value="Genomic_DNA"/>
</dbReference>
<dbReference type="InterPro" id="IPR013216">
    <property type="entry name" value="Methyltransf_11"/>
</dbReference>
<gene>
    <name evidence="2" type="ORF">Ade02nite_26160</name>
</gene>
<organism evidence="2 3">
    <name type="scientific">Paractinoplanes deccanensis</name>
    <dbReference type="NCBI Taxonomy" id="113561"/>
    <lineage>
        <taxon>Bacteria</taxon>
        <taxon>Bacillati</taxon>
        <taxon>Actinomycetota</taxon>
        <taxon>Actinomycetes</taxon>
        <taxon>Micromonosporales</taxon>
        <taxon>Micromonosporaceae</taxon>
        <taxon>Paractinoplanes</taxon>
    </lineage>
</organism>
<dbReference type="CDD" id="cd02440">
    <property type="entry name" value="AdoMet_MTases"/>
    <property type="match status" value="1"/>
</dbReference>
<dbReference type="InterPro" id="IPR050508">
    <property type="entry name" value="Methyltransf_Superfamily"/>
</dbReference>
<dbReference type="Pfam" id="PF08241">
    <property type="entry name" value="Methyltransf_11"/>
    <property type="match status" value="1"/>
</dbReference>
<dbReference type="SUPFAM" id="SSF53335">
    <property type="entry name" value="S-adenosyl-L-methionine-dependent methyltransferases"/>
    <property type="match status" value="1"/>
</dbReference>
<dbReference type="PANTHER" id="PTHR42912">
    <property type="entry name" value="METHYLTRANSFERASE"/>
    <property type="match status" value="1"/>
</dbReference>
<dbReference type="Gene3D" id="3.40.50.150">
    <property type="entry name" value="Vaccinia Virus protein VP39"/>
    <property type="match status" value="1"/>
</dbReference>
<proteinExistence type="predicted"/>
<accession>A0ABQ3Y1W4</accession>
<evidence type="ECO:0000313" key="3">
    <source>
        <dbReference type="Proteomes" id="UP000609879"/>
    </source>
</evidence>
<reference evidence="2 3" key="1">
    <citation type="submission" date="2021-01" db="EMBL/GenBank/DDBJ databases">
        <title>Whole genome shotgun sequence of Actinoplanes deccanensis NBRC 13994.</title>
        <authorList>
            <person name="Komaki H."/>
            <person name="Tamura T."/>
        </authorList>
    </citation>
    <scope>NUCLEOTIDE SEQUENCE [LARGE SCALE GENOMIC DNA]</scope>
    <source>
        <strain evidence="2 3">NBRC 13994</strain>
    </source>
</reference>
<dbReference type="Proteomes" id="UP000609879">
    <property type="component" value="Unassembled WGS sequence"/>
</dbReference>
<name>A0ABQ3Y1W4_9ACTN</name>
<evidence type="ECO:0000259" key="1">
    <source>
        <dbReference type="Pfam" id="PF08241"/>
    </source>
</evidence>
<feature type="domain" description="Methyltransferase type 11" evidence="1">
    <location>
        <begin position="58"/>
        <end position="147"/>
    </location>
</feature>
<dbReference type="InterPro" id="IPR029063">
    <property type="entry name" value="SAM-dependent_MTases_sf"/>
</dbReference>
<comment type="caution">
    <text evidence="2">The sequence shown here is derived from an EMBL/GenBank/DDBJ whole genome shotgun (WGS) entry which is preliminary data.</text>
</comment>
<protein>
    <recommendedName>
        <fullName evidence="1">Methyltransferase type 11 domain-containing protein</fullName>
    </recommendedName>
</protein>
<evidence type="ECO:0000313" key="2">
    <source>
        <dbReference type="EMBL" id="GID73975.1"/>
    </source>
</evidence>
<sequence length="218" mass="23918">MRLRPVPSGYAEVVARNRESYGPDAATERDGFAKQPWKMSERSAFLDRLRAAEATTLLEIGSGTGQDSAWFQAAGLDVTAIDLSPAMVERTRAKGVRAYARDVLDLGFPAESFDAAYSMNALLHVPTDALSDALLSISSVLRPGGLFHLGVYGGSPEEGVADEDHHVPQRYFAFRSDEQLLSYAARHFEVLDFHVVHAADGVRYQSLTLVRPVPWPAR</sequence>
<keyword evidence="3" id="KW-1185">Reference proteome</keyword>